<comment type="caution">
    <text evidence="9">The sequence shown here is derived from an EMBL/GenBank/DDBJ whole genome shotgun (WGS) entry which is preliminary data.</text>
</comment>
<dbReference type="InterPro" id="IPR050280">
    <property type="entry name" value="OMP_Chaperone_SurA"/>
</dbReference>
<dbReference type="SUPFAM" id="SSF54534">
    <property type="entry name" value="FKBP-like"/>
    <property type="match status" value="2"/>
</dbReference>
<dbReference type="InterPro" id="IPR000297">
    <property type="entry name" value="PPIase_PpiC"/>
</dbReference>
<comment type="subcellular location">
    <subcellularLocation>
        <location evidence="7">Periplasm</location>
    </subcellularLocation>
    <text evidence="7">Is capable of associating with the outer membrane.</text>
</comment>
<comment type="catalytic activity">
    <reaction evidence="7">
        <text>[protein]-peptidylproline (omega=180) = [protein]-peptidylproline (omega=0)</text>
        <dbReference type="Rhea" id="RHEA:16237"/>
        <dbReference type="Rhea" id="RHEA-COMP:10747"/>
        <dbReference type="Rhea" id="RHEA-COMP:10748"/>
        <dbReference type="ChEBI" id="CHEBI:83833"/>
        <dbReference type="ChEBI" id="CHEBI:83834"/>
        <dbReference type="EC" id="5.2.1.8"/>
    </reaction>
</comment>
<dbReference type="Proteomes" id="UP000632858">
    <property type="component" value="Unassembled WGS sequence"/>
</dbReference>
<dbReference type="InterPro" id="IPR015391">
    <property type="entry name" value="SurA_N"/>
</dbReference>
<keyword evidence="5 7" id="KW-0143">Chaperone</keyword>
<dbReference type="HAMAP" id="MF_01183">
    <property type="entry name" value="Chaperone_SurA"/>
    <property type="match status" value="1"/>
</dbReference>
<dbReference type="PANTHER" id="PTHR47637">
    <property type="entry name" value="CHAPERONE SURA"/>
    <property type="match status" value="1"/>
</dbReference>
<reference evidence="9" key="1">
    <citation type="journal article" date="2014" name="Int. J. Syst. Evol. Microbiol.">
        <title>Complete genome sequence of Corynebacterium casei LMG S-19264T (=DSM 44701T), isolated from a smear-ripened cheese.</title>
        <authorList>
            <consortium name="US DOE Joint Genome Institute (JGI-PGF)"/>
            <person name="Walter F."/>
            <person name="Albersmeier A."/>
            <person name="Kalinowski J."/>
            <person name="Ruckert C."/>
        </authorList>
    </citation>
    <scope>NUCLEOTIDE SEQUENCE</scope>
    <source>
        <strain evidence="9">CGMCC 1.12726</strain>
    </source>
</reference>
<dbReference type="EC" id="5.2.1.8" evidence="7"/>
<dbReference type="GO" id="GO:0050821">
    <property type="term" value="P:protein stabilization"/>
    <property type="evidence" value="ECO:0007669"/>
    <property type="project" value="InterPro"/>
</dbReference>
<evidence type="ECO:0000256" key="1">
    <source>
        <dbReference type="ARBA" id="ARBA00022729"/>
    </source>
</evidence>
<organism evidence="9 10">
    <name type="scientific">Arenimonas maotaiensis</name>
    <dbReference type="NCBI Taxonomy" id="1446479"/>
    <lineage>
        <taxon>Bacteria</taxon>
        <taxon>Pseudomonadati</taxon>
        <taxon>Pseudomonadota</taxon>
        <taxon>Gammaproteobacteria</taxon>
        <taxon>Lysobacterales</taxon>
        <taxon>Lysobacteraceae</taxon>
        <taxon>Arenimonas</taxon>
    </lineage>
</organism>
<feature type="domain" description="PpiC" evidence="8">
    <location>
        <begin position="290"/>
        <end position="389"/>
    </location>
</feature>
<reference evidence="9" key="2">
    <citation type="submission" date="2020-09" db="EMBL/GenBank/DDBJ databases">
        <authorList>
            <person name="Sun Q."/>
            <person name="Zhou Y."/>
        </authorList>
    </citation>
    <scope>NUCLEOTIDE SEQUENCE</scope>
    <source>
        <strain evidence="9">CGMCC 1.12726</strain>
    </source>
</reference>
<keyword evidence="1 7" id="KW-0732">Signal</keyword>
<dbReference type="GO" id="GO:0006457">
    <property type="term" value="P:protein folding"/>
    <property type="evidence" value="ECO:0007669"/>
    <property type="project" value="UniProtKB-UniRule"/>
</dbReference>
<evidence type="ECO:0000256" key="3">
    <source>
        <dbReference type="ARBA" id="ARBA00022764"/>
    </source>
</evidence>
<dbReference type="AlphaFoldDB" id="A0A917CJE0"/>
<keyword evidence="2 7" id="KW-0677">Repeat</keyword>
<gene>
    <name evidence="7 9" type="primary">surA</name>
    <name evidence="9" type="ORF">GCM10010960_10790</name>
</gene>
<comment type="function">
    <text evidence="7">Chaperone involved in the correct folding and assembly of outer membrane proteins. Recognizes specific patterns of aromatic residues and the orientation of their side chains, which are found more frequently in integral outer membrane proteins. May act in both early periplasmic and late outer membrane-associated steps of protein maturation.</text>
</comment>
<accession>A0A917CJE0</accession>
<dbReference type="Pfam" id="PF00639">
    <property type="entry name" value="Rotamase"/>
    <property type="match status" value="2"/>
</dbReference>
<dbReference type="SUPFAM" id="SSF109998">
    <property type="entry name" value="Triger factor/SurA peptide-binding domain-like"/>
    <property type="match status" value="1"/>
</dbReference>
<feature type="domain" description="PpiC" evidence="8">
    <location>
        <begin position="178"/>
        <end position="280"/>
    </location>
</feature>
<evidence type="ECO:0000256" key="5">
    <source>
        <dbReference type="ARBA" id="ARBA00023186"/>
    </source>
</evidence>
<protein>
    <recommendedName>
        <fullName evidence="7">Chaperone SurA</fullName>
    </recommendedName>
    <alternativeName>
        <fullName evidence="7">Peptidyl-prolyl cis-trans isomerase SurA</fullName>
        <shortName evidence="7">PPIase SurA</shortName>
        <ecNumber evidence="7">5.2.1.8</ecNumber>
    </alternativeName>
    <alternativeName>
        <fullName evidence="7">Rotamase SurA</fullName>
    </alternativeName>
</protein>
<dbReference type="InterPro" id="IPR023034">
    <property type="entry name" value="PPIase_SurA"/>
</dbReference>
<sequence precursor="true">MSVARNSLALCLLLTGLLPSGHAAAQDSAPATMALDSIAAVIDEDVILRSELDRAVANIKAQYAGRQGQLPPDNVLERQVLERLILQRLQVNRAKDIGIRVSDAELNQVIQSIASSNKMTPEQFQQRLAQEGLAFEDYRNNLRDELLQQRLRQSYVQSRVQVSESEIEQFVAAQQAAGPEVRLANLLVALPESPSAEQVETAKRKIDGIRELVAKGEMTFQAAAIRYSDAQNALDGGEIGWRGFDAIPPQYTAMISAMKPGEVSQPMRGPNGYQLIQLVEVRDAAAVSEVTQYRAQAILIDPNSVGGNEVARQRAEELRARLDKGEDMAALAKEFSSPDLNAETGGILDWFTQNQWGSQIGGQMTALKDGEISPVVESDAGYLIVKRLGQRSTDANAEAKRQKAREAIGQRKAEEEYERFMRQLRSEAFVESRLPQV</sequence>
<evidence type="ECO:0000313" key="9">
    <source>
        <dbReference type="EMBL" id="GGF90718.1"/>
    </source>
</evidence>
<comment type="domain">
    <text evidence="7">The PPIase activity resides only in the second parvulin domain. The N-terminal region and the C-terminal tail are necessary and sufficient for the chaperone activity of SurA. The PPIase activity is dispensable for SurA to function as a chaperone. The N-terminal region and the C-terminal tail are also required for porin recognition.</text>
</comment>
<dbReference type="InterPro" id="IPR027304">
    <property type="entry name" value="Trigger_fact/SurA_dom_sf"/>
</dbReference>
<keyword evidence="10" id="KW-1185">Reference proteome</keyword>
<keyword evidence="3 7" id="KW-0574">Periplasm</keyword>
<feature type="signal peptide" evidence="7">
    <location>
        <begin position="1"/>
        <end position="25"/>
    </location>
</feature>
<dbReference type="PROSITE" id="PS50198">
    <property type="entry name" value="PPIC_PPIASE_2"/>
    <property type="match status" value="2"/>
</dbReference>
<evidence type="ECO:0000313" key="10">
    <source>
        <dbReference type="Proteomes" id="UP000632858"/>
    </source>
</evidence>
<dbReference type="EMBL" id="BMFO01000002">
    <property type="protein sequence ID" value="GGF90718.1"/>
    <property type="molecule type" value="Genomic_DNA"/>
</dbReference>
<dbReference type="Pfam" id="PF09312">
    <property type="entry name" value="SurA_N"/>
    <property type="match status" value="1"/>
</dbReference>
<dbReference type="RefSeq" id="WP_188448578.1">
    <property type="nucleotide sequence ID" value="NZ_BMFO01000002.1"/>
</dbReference>
<dbReference type="InterPro" id="IPR046357">
    <property type="entry name" value="PPIase_dom_sf"/>
</dbReference>
<proteinExistence type="inferred from homology"/>
<dbReference type="Gene3D" id="1.10.4030.10">
    <property type="entry name" value="Porin chaperone SurA, peptide-binding domain"/>
    <property type="match status" value="1"/>
</dbReference>
<keyword evidence="6 7" id="KW-0413">Isomerase</keyword>
<dbReference type="GO" id="GO:0051082">
    <property type="term" value="F:unfolded protein binding"/>
    <property type="evidence" value="ECO:0007669"/>
    <property type="project" value="UniProtKB-UniRule"/>
</dbReference>
<evidence type="ECO:0000256" key="6">
    <source>
        <dbReference type="ARBA" id="ARBA00023235"/>
    </source>
</evidence>
<dbReference type="GO" id="GO:0042277">
    <property type="term" value="F:peptide binding"/>
    <property type="evidence" value="ECO:0007669"/>
    <property type="project" value="InterPro"/>
</dbReference>
<dbReference type="GO" id="GO:0003755">
    <property type="term" value="F:peptidyl-prolyl cis-trans isomerase activity"/>
    <property type="evidence" value="ECO:0007669"/>
    <property type="project" value="UniProtKB-UniRule"/>
</dbReference>
<evidence type="ECO:0000256" key="7">
    <source>
        <dbReference type="HAMAP-Rule" id="MF_01183"/>
    </source>
</evidence>
<evidence type="ECO:0000259" key="8">
    <source>
        <dbReference type="PROSITE" id="PS50198"/>
    </source>
</evidence>
<evidence type="ECO:0000256" key="2">
    <source>
        <dbReference type="ARBA" id="ARBA00022737"/>
    </source>
</evidence>
<keyword evidence="4 7" id="KW-0697">Rotamase</keyword>
<evidence type="ECO:0000256" key="4">
    <source>
        <dbReference type="ARBA" id="ARBA00023110"/>
    </source>
</evidence>
<feature type="chain" id="PRO_5038180640" description="Chaperone SurA" evidence="7">
    <location>
        <begin position="26"/>
        <end position="437"/>
    </location>
</feature>
<dbReference type="PANTHER" id="PTHR47637:SF1">
    <property type="entry name" value="CHAPERONE SURA"/>
    <property type="match status" value="1"/>
</dbReference>
<dbReference type="GO" id="GO:0030288">
    <property type="term" value="C:outer membrane-bounded periplasmic space"/>
    <property type="evidence" value="ECO:0007669"/>
    <property type="project" value="InterPro"/>
</dbReference>
<dbReference type="Gene3D" id="3.10.50.40">
    <property type="match status" value="2"/>
</dbReference>
<dbReference type="GO" id="GO:0043165">
    <property type="term" value="P:Gram-negative-bacterium-type cell outer membrane assembly"/>
    <property type="evidence" value="ECO:0007669"/>
    <property type="project" value="InterPro"/>
</dbReference>
<name>A0A917CJE0_9GAMM</name>